<evidence type="ECO:0000313" key="2">
    <source>
        <dbReference type="Proteomes" id="UP001434883"/>
    </source>
</evidence>
<accession>A0ABV0QBM7</accession>
<gene>
    <name evidence="1" type="ORF">XENOCAPTIV_027293</name>
</gene>
<name>A0ABV0QBM7_9TELE</name>
<comment type="caution">
    <text evidence="1">The sequence shown here is derived from an EMBL/GenBank/DDBJ whole genome shotgun (WGS) entry which is preliminary data.</text>
</comment>
<sequence length="115" mass="12568">MNSRLRAIIELSGEHANSMQKDPQPGVEPRTFLLHGNSATNCTTVQASINDLNENPHKNIPLKGWLAKCDPKNSGSLVYNSVLKDRKLPHQPVEVVLAVVRTKLTGRSGLAEAFS</sequence>
<keyword evidence="2" id="KW-1185">Reference proteome</keyword>
<proteinExistence type="predicted"/>
<reference evidence="1 2" key="1">
    <citation type="submission" date="2021-06" db="EMBL/GenBank/DDBJ databases">
        <authorList>
            <person name="Palmer J.M."/>
        </authorList>
    </citation>
    <scope>NUCLEOTIDE SEQUENCE [LARGE SCALE GENOMIC DNA]</scope>
    <source>
        <strain evidence="1 2">XC_2019</strain>
        <tissue evidence="1">Muscle</tissue>
    </source>
</reference>
<dbReference type="EMBL" id="JAHRIN010007040">
    <property type="protein sequence ID" value="MEQ2193234.1"/>
    <property type="molecule type" value="Genomic_DNA"/>
</dbReference>
<organism evidence="1 2">
    <name type="scientific">Xenoophorus captivus</name>
    <dbReference type="NCBI Taxonomy" id="1517983"/>
    <lineage>
        <taxon>Eukaryota</taxon>
        <taxon>Metazoa</taxon>
        <taxon>Chordata</taxon>
        <taxon>Craniata</taxon>
        <taxon>Vertebrata</taxon>
        <taxon>Euteleostomi</taxon>
        <taxon>Actinopterygii</taxon>
        <taxon>Neopterygii</taxon>
        <taxon>Teleostei</taxon>
        <taxon>Neoteleostei</taxon>
        <taxon>Acanthomorphata</taxon>
        <taxon>Ovalentaria</taxon>
        <taxon>Atherinomorphae</taxon>
        <taxon>Cyprinodontiformes</taxon>
        <taxon>Goodeidae</taxon>
        <taxon>Xenoophorus</taxon>
    </lineage>
</organism>
<dbReference type="Proteomes" id="UP001434883">
    <property type="component" value="Unassembled WGS sequence"/>
</dbReference>
<evidence type="ECO:0000313" key="1">
    <source>
        <dbReference type="EMBL" id="MEQ2193234.1"/>
    </source>
</evidence>
<protein>
    <submittedName>
        <fullName evidence="1">Uncharacterized protein</fullName>
    </submittedName>
</protein>